<dbReference type="GO" id="GO:0008379">
    <property type="term" value="F:thioredoxin peroxidase activity"/>
    <property type="evidence" value="ECO:0007669"/>
    <property type="project" value="InterPro"/>
</dbReference>
<evidence type="ECO:0000256" key="3">
    <source>
        <dbReference type="ARBA" id="ARBA00023002"/>
    </source>
</evidence>
<dbReference type="GO" id="GO:0045454">
    <property type="term" value="P:cell redox homeostasis"/>
    <property type="evidence" value="ECO:0007669"/>
    <property type="project" value="TreeGrafter"/>
</dbReference>
<comment type="caution">
    <text evidence="5">The sequence shown here is derived from an EMBL/GenBank/DDBJ whole genome shotgun (WGS) entry which is preliminary data.</text>
</comment>
<organism evidence="5 6">
    <name type="scientific">Pelagomonas calceolata</name>
    <dbReference type="NCBI Taxonomy" id="35677"/>
    <lineage>
        <taxon>Eukaryota</taxon>
        <taxon>Sar</taxon>
        <taxon>Stramenopiles</taxon>
        <taxon>Ochrophyta</taxon>
        <taxon>Pelagophyceae</taxon>
        <taxon>Pelagomonadales</taxon>
        <taxon>Pelagomonadaceae</taxon>
        <taxon>Pelagomonas</taxon>
    </lineage>
</organism>
<protein>
    <recommendedName>
        <fullName evidence="4">Redoxin domain-containing protein</fullName>
    </recommendedName>
</protein>
<dbReference type="OrthoDB" id="1882547at2759"/>
<keyword evidence="1" id="KW-0575">Peroxidase</keyword>
<keyword evidence="2" id="KW-0049">Antioxidant</keyword>
<evidence type="ECO:0000256" key="1">
    <source>
        <dbReference type="ARBA" id="ARBA00022559"/>
    </source>
</evidence>
<evidence type="ECO:0000313" key="6">
    <source>
        <dbReference type="Proteomes" id="UP000789595"/>
    </source>
</evidence>
<dbReference type="Pfam" id="PF08534">
    <property type="entry name" value="Redoxin"/>
    <property type="match status" value="1"/>
</dbReference>
<dbReference type="Proteomes" id="UP000789595">
    <property type="component" value="Unassembled WGS sequence"/>
</dbReference>
<gene>
    <name evidence="5" type="ORF">PECAL_2P08180</name>
</gene>
<dbReference type="PANTHER" id="PTHR10430">
    <property type="entry name" value="PEROXIREDOXIN"/>
    <property type="match status" value="1"/>
</dbReference>
<name>A0A8J2WUH8_9STRA</name>
<dbReference type="InterPro" id="IPR037944">
    <property type="entry name" value="PRX5-like"/>
</dbReference>
<accession>A0A8J2WUH8</accession>
<sequence>MIARTALRCPSLLGRSRAFASIGDKAPDVGLDVSFPAPKEALAEKNIDEVIISAVNDAAVMGAWATAQDIDDNDKRASARYVARADHKVTLLADARCELAKALDLVLDHPNNLHDLGGPRMKRFAAFYDDGVLTSLSVAEGPKGADGLHSDPAGDDAPESTFAENFLKTI</sequence>
<reference evidence="5" key="1">
    <citation type="submission" date="2021-11" db="EMBL/GenBank/DDBJ databases">
        <authorList>
            <consortium name="Genoscope - CEA"/>
            <person name="William W."/>
        </authorList>
    </citation>
    <scope>NUCLEOTIDE SEQUENCE</scope>
</reference>
<dbReference type="PANTHER" id="PTHR10430:SF16">
    <property type="entry name" value="PEROXIREDOXIN-5, MITOCHONDRIAL"/>
    <property type="match status" value="1"/>
</dbReference>
<evidence type="ECO:0000256" key="2">
    <source>
        <dbReference type="ARBA" id="ARBA00022862"/>
    </source>
</evidence>
<dbReference type="GO" id="GO:0034599">
    <property type="term" value="P:cellular response to oxidative stress"/>
    <property type="evidence" value="ECO:0007669"/>
    <property type="project" value="InterPro"/>
</dbReference>
<evidence type="ECO:0000313" key="5">
    <source>
        <dbReference type="EMBL" id="CAH0367779.1"/>
    </source>
</evidence>
<dbReference type="GO" id="GO:0042744">
    <property type="term" value="P:hydrogen peroxide catabolic process"/>
    <property type="evidence" value="ECO:0007669"/>
    <property type="project" value="TreeGrafter"/>
</dbReference>
<proteinExistence type="predicted"/>
<dbReference type="InterPro" id="IPR013740">
    <property type="entry name" value="Redoxin"/>
</dbReference>
<dbReference type="GO" id="GO:0005737">
    <property type="term" value="C:cytoplasm"/>
    <property type="evidence" value="ECO:0007669"/>
    <property type="project" value="TreeGrafter"/>
</dbReference>
<dbReference type="AlphaFoldDB" id="A0A8J2WUH8"/>
<dbReference type="EMBL" id="CAKKNE010000002">
    <property type="protein sequence ID" value="CAH0367779.1"/>
    <property type="molecule type" value="Genomic_DNA"/>
</dbReference>
<evidence type="ECO:0000259" key="4">
    <source>
        <dbReference type="Pfam" id="PF08534"/>
    </source>
</evidence>
<dbReference type="Gene3D" id="3.40.30.10">
    <property type="entry name" value="Glutaredoxin"/>
    <property type="match status" value="1"/>
</dbReference>
<keyword evidence="6" id="KW-1185">Reference proteome</keyword>
<feature type="domain" description="Redoxin" evidence="4">
    <location>
        <begin position="40"/>
        <end position="143"/>
    </location>
</feature>
<keyword evidence="3" id="KW-0560">Oxidoreductase</keyword>